<accession>A0A2U8DMC8</accession>
<keyword evidence="3" id="KW-1185">Reference proteome</keyword>
<dbReference type="OrthoDB" id="1931460at2"/>
<sequence length="122" mass="14014">MIFMKFKLIAITEMITTLLFIIGVLEILAMFMKIRVPTVVLTLTIILSIVGSMSEFVKIHKLRKLAYPLIIIYCFIIMPVIGEYIHSKILNISFAVLSFIVIMIFIYKDLIITNKENNSLAK</sequence>
<feature type="transmembrane region" description="Helical" evidence="1">
    <location>
        <begin position="65"/>
        <end position="82"/>
    </location>
</feature>
<dbReference type="AlphaFoldDB" id="A0A2U8DMC8"/>
<gene>
    <name evidence="2" type="ORF">B9W14_03375</name>
</gene>
<evidence type="ECO:0000313" key="2">
    <source>
        <dbReference type="EMBL" id="AWI03561.1"/>
    </source>
</evidence>
<protein>
    <submittedName>
        <fullName evidence="2">Uncharacterized protein</fullName>
    </submittedName>
</protein>
<dbReference type="Proteomes" id="UP000244910">
    <property type="component" value="Chromosome"/>
</dbReference>
<feature type="transmembrane region" description="Helical" evidence="1">
    <location>
        <begin position="88"/>
        <end position="107"/>
    </location>
</feature>
<organism evidence="2 3">
    <name type="scientific">Clostridium drakei</name>
    <dbReference type="NCBI Taxonomy" id="332101"/>
    <lineage>
        <taxon>Bacteria</taxon>
        <taxon>Bacillati</taxon>
        <taxon>Bacillota</taxon>
        <taxon>Clostridia</taxon>
        <taxon>Eubacteriales</taxon>
        <taxon>Clostridiaceae</taxon>
        <taxon>Clostridium</taxon>
    </lineage>
</organism>
<keyword evidence="1" id="KW-1133">Transmembrane helix</keyword>
<evidence type="ECO:0000313" key="3">
    <source>
        <dbReference type="Proteomes" id="UP000244910"/>
    </source>
</evidence>
<feature type="transmembrane region" description="Helical" evidence="1">
    <location>
        <begin position="7"/>
        <end position="28"/>
    </location>
</feature>
<feature type="transmembrane region" description="Helical" evidence="1">
    <location>
        <begin position="34"/>
        <end position="53"/>
    </location>
</feature>
<proteinExistence type="predicted"/>
<keyword evidence="1" id="KW-0472">Membrane</keyword>
<dbReference type="EMBL" id="CP020953">
    <property type="protein sequence ID" value="AWI03561.1"/>
    <property type="molecule type" value="Genomic_DNA"/>
</dbReference>
<name>A0A2U8DMC8_9CLOT</name>
<keyword evidence="1" id="KW-0812">Transmembrane</keyword>
<evidence type="ECO:0000256" key="1">
    <source>
        <dbReference type="SAM" id="Phobius"/>
    </source>
</evidence>
<dbReference type="KEGG" id="cdrk:B9W14_03375"/>
<reference evidence="3" key="1">
    <citation type="submission" date="2017-04" db="EMBL/GenBank/DDBJ databases">
        <authorList>
            <person name="Song Y."/>
            <person name="Cho B.-K."/>
        </authorList>
    </citation>
    <scope>NUCLEOTIDE SEQUENCE [LARGE SCALE GENOMIC DNA]</scope>
    <source>
        <strain evidence="3">SL1</strain>
    </source>
</reference>